<evidence type="ECO:0000313" key="3">
    <source>
        <dbReference type="Proteomes" id="UP000235828"/>
    </source>
</evidence>
<evidence type="ECO:0000313" key="2">
    <source>
        <dbReference type="EMBL" id="SON53115.1"/>
    </source>
</evidence>
<evidence type="ECO:0000256" key="1">
    <source>
        <dbReference type="SAM" id="MobiDB-lite"/>
    </source>
</evidence>
<dbReference type="KEGG" id="vta:B1504"/>
<dbReference type="AlphaFoldDB" id="A0A2N8ZMI3"/>
<organism evidence="2 3">
    <name type="scientific">Vibrio tapetis subsp. tapetis</name>
    <dbReference type="NCBI Taxonomy" id="1671868"/>
    <lineage>
        <taxon>Bacteria</taxon>
        <taxon>Pseudomonadati</taxon>
        <taxon>Pseudomonadota</taxon>
        <taxon>Gammaproteobacteria</taxon>
        <taxon>Vibrionales</taxon>
        <taxon>Vibrionaceae</taxon>
        <taxon>Vibrio</taxon>
    </lineage>
</organism>
<gene>
    <name evidence="2" type="ORF">VTAP4600_B1504</name>
</gene>
<name>A0A2N8ZMI3_9VIBR</name>
<dbReference type="EMBL" id="LT960612">
    <property type="protein sequence ID" value="SON53115.1"/>
    <property type="molecule type" value="Genomic_DNA"/>
</dbReference>
<feature type="region of interest" description="Disordered" evidence="1">
    <location>
        <begin position="43"/>
        <end position="74"/>
    </location>
</feature>
<dbReference type="PROSITE" id="PS51257">
    <property type="entry name" value="PROKAR_LIPOPROTEIN"/>
    <property type="match status" value="1"/>
</dbReference>
<proteinExistence type="predicted"/>
<dbReference type="Proteomes" id="UP000235828">
    <property type="component" value="Chromosome B"/>
</dbReference>
<keyword evidence="3" id="KW-1185">Reference proteome</keyword>
<accession>A0A2N8ZMI3</accession>
<sequence>MHKACHKWIVIRYNNLDFLCQFVILISCFDSHFKIGIECGRKAERQKGRKAERQKGRKAERQKGRKAERQKGSA</sequence>
<protein>
    <submittedName>
        <fullName evidence="2">Uncharacterized protein</fullName>
    </submittedName>
</protein>
<reference evidence="2 3" key="1">
    <citation type="submission" date="2017-10" db="EMBL/GenBank/DDBJ databases">
        <authorList>
            <person name="Banno H."/>
            <person name="Chua N.-H."/>
        </authorList>
    </citation>
    <scope>NUCLEOTIDE SEQUENCE [LARGE SCALE GENOMIC DNA]</scope>
    <source>
        <strain evidence="2">Vibrio tapetis CECT4600</strain>
    </source>
</reference>